<dbReference type="AlphaFoldDB" id="A0A368SFQ6"/>
<proteinExistence type="predicted"/>
<reference evidence="3" key="1">
    <citation type="journal article" date="2012" name="Nat. Biotechnol.">
        <title>Reference genome sequence of the model plant Setaria.</title>
        <authorList>
            <person name="Bennetzen J.L."/>
            <person name="Schmutz J."/>
            <person name="Wang H."/>
            <person name="Percifield R."/>
            <person name="Hawkins J."/>
            <person name="Pontaroli A.C."/>
            <person name="Estep M."/>
            <person name="Feng L."/>
            <person name="Vaughn J.N."/>
            <person name="Grimwood J."/>
            <person name="Jenkins J."/>
            <person name="Barry K."/>
            <person name="Lindquist E."/>
            <person name="Hellsten U."/>
            <person name="Deshpande S."/>
            <person name="Wang X."/>
            <person name="Wu X."/>
            <person name="Mitros T."/>
            <person name="Triplett J."/>
            <person name="Yang X."/>
            <person name="Ye C.Y."/>
            <person name="Mauro-Herrera M."/>
            <person name="Wang L."/>
            <person name="Li P."/>
            <person name="Sharma M."/>
            <person name="Sharma R."/>
            <person name="Ronald P.C."/>
            <person name="Panaud O."/>
            <person name="Kellogg E.A."/>
            <person name="Brutnell T.P."/>
            <person name="Doust A.N."/>
            <person name="Tuskan G.A."/>
            <person name="Rokhsar D."/>
            <person name="Devos K.M."/>
        </authorList>
    </citation>
    <scope>NUCLEOTIDE SEQUENCE [LARGE SCALE GENOMIC DNA]</scope>
    <source>
        <strain evidence="3">Yugu1</strain>
    </source>
</reference>
<dbReference type="EMBL" id="CM003536">
    <property type="protein sequence ID" value="RCV41198.1"/>
    <property type="molecule type" value="Genomic_DNA"/>
</dbReference>
<feature type="region of interest" description="Disordered" evidence="1">
    <location>
        <begin position="64"/>
        <end position="89"/>
    </location>
</feature>
<keyword evidence="2" id="KW-0732">Signal</keyword>
<evidence type="ECO:0000256" key="2">
    <source>
        <dbReference type="SAM" id="SignalP"/>
    </source>
</evidence>
<evidence type="ECO:0000256" key="1">
    <source>
        <dbReference type="SAM" id="MobiDB-lite"/>
    </source>
</evidence>
<evidence type="ECO:0000313" key="3">
    <source>
        <dbReference type="EMBL" id="RCV41198.1"/>
    </source>
</evidence>
<accession>A0A368SFQ6</accession>
<name>A0A368SFQ6_SETIT</name>
<feature type="signal peptide" evidence="2">
    <location>
        <begin position="1"/>
        <end position="32"/>
    </location>
</feature>
<reference evidence="3" key="2">
    <citation type="submission" date="2015-07" db="EMBL/GenBank/DDBJ databases">
        <authorList>
            <person name="Noorani M."/>
        </authorList>
    </citation>
    <scope>NUCLEOTIDE SEQUENCE</scope>
    <source>
        <strain evidence="3">Yugu1</strain>
    </source>
</reference>
<protein>
    <submittedName>
        <fullName evidence="3">Uncharacterized protein</fullName>
    </submittedName>
</protein>
<feature type="compositionally biased region" description="Polar residues" evidence="1">
    <location>
        <begin position="74"/>
        <end position="83"/>
    </location>
</feature>
<sequence length="89" mass="8971">MGVGVGARPSSLTRACALLLVLLALAAVGARGARTGPRRGGGVRGHRDRVGLALAGAARRSLLSKPEPSCCTHDPNTPGTSCCPQPFTP</sequence>
<gene>
    <name evidence="3" type="ORF">SETIT_9G116400v2</name>
</gene>
<feature type="chain" id="PRO_5016636388" evidence="2">
    <location>
        <begin position="33"/>
        <end position="89"/>
    </location>
</feature>
<organism evidence="3">
    <name type="scientific">Setaria italica</name>
    <name type="common">Foxtail millet</name>
    <name type="synonym">Panicum italicum</name>
    <dbReference type="NCBI Taxonomy" id="4555"/>
    <lineage>
        <taxon>Eukaryota</taxon>
        <taxon>Viridiplantae</taxon>
        <taxon>Streptophyta</taxon>
        <taxon>Embryophyta</taxon>
        <taxon>Tracheophyta</taxon>
        <taxon>Spermatophyta</taxon>
        <taxon>Magnoliopsida</taxon>
        <taxon>Liliopsida</taxon>
        <taxon>Poales</taxon>
        <taxon>Poaceae</taxon>
        <taxon>PACMAD clade</taxon>
        <taxon>Panicoideae</taxon>
        <taxon>Panicodae</taxon>
        <taxon>Paniceae</taxon>
        <taxon>Cenchrinae</taxon>
        <taxon>Setaria</taxon>
    </lineage>
</organism>